<dbReference type="PANTHER" id="PTHR11733:SF133">
    <property type="entry name" value="PHOSPHATE-REGULATING NEUTRAL ENDOPEPTIDASE PHEX"/>
    <property type="match status" value="1"/>
</dbReference>
<evidence type="ECO:0000313" key="2">
    <source>
        <dbReference type="EMBL" id="KAJ8321103.1"/>
    </source>
</evidence>
<dbReference type="Pfam" id="PF05649">
    <property type="entry name" value="Peptidase_M13_N"/>
    <property type="match status" value="2"/>
</dbReference>
<dbReference type="PANTHER" id="PTHR11733">
    <property type="entry name" value="ZINC METALLOPROTEASE FAMILY M13 NEPRILYSIN-RELATED"/>
    <property type="match status" value="1"/>
</dbReference>
<reference evidence="2 3" key="1">
    <citation type="submission" date="2022-12" db="EMBL/GenBank/DDBJ databases">
        <title>Chromosome-level genome of Tegillarca granosa.</title>
        <authorList>
            <person name="Kim J."/>
        </authorList>
    </citation>
    <scope>NUCLEOTIDE SEQUENCE [LARGE SCALE GENOMIC DNA]</scope>
    <source>
        <strain evidence="2">Teg-2019</strain>
        <tissue evidence="2">Adductor muscle</tissue>
    </source>
</reference>
<dbReference type="SUPFAM" id="SSF55486">
    <property type="entry name" value="Metalloproteases ('zincins'), catalytic domain"/>
    <property type="match status" value="1"/>
</dbReference>
<feature type="domain" description="Peptidase M13 N-terminal" evidence="1">
    <location>
        <begin position="4"/>
        <end position="142"/>
    </location>
</feature>
<dbReference type="InterPro" id="IPR000718">
    <property type="entry name" value="Peptidase_M13"/>
</dbReference>
<keyword evidence="3" id="KW-1185">Reference proteome</keyword>
<name>A0ABQ9FZI6_TEGGR</name>
<comment type="caution">
    <text evidence="2">The sequence shown here is derived from an EMBL/GenBank/DDBJ whole genome shotgun (WGS) entry which is preliminary data.</text>
</comment>
<sequence length="233" mass="27566">MKSDKIFSAYNRKEGTTMMKFSWLKYFKGVIGMDDVNINVDKDTVVIVKDPDYYKKLFPLIDKYPKRTVANYIIWRLMKNRAYNLPKRFMDAITEYNKELYGISVNRARWRECSSYVKAKMGVAAGRLFIEKAFDEVAKKDVGIFTRTAALFFNFVYHKRFRTAESNVMVDMIINIQDAFKDLITDLDWMSETTKNVAKEKIAVWISLKIINIYYLNLLHFVDNKHYQIHSYA</sequence>
<dbReference type="PROSITE" id="PS51885">
    <property type="entry name" value="NEPRILYSIN"/>
    <property type="match status" value="1"/>
</dbReference>
<organism evidence="2 3">
    <name type="scientific">Tegillarca granosa</name>
    <name type="common">Malaysian cockle</name>
    <name type="synonym">Anadara granosa</name>
    <dbReference type="NCBI Taxonomy" id="220873"/>
    <lineage>
        <taxon>Eukaryota</taxon>
        <taxon>Metazoa</taxon>
        <taxon>Spiralia</taxon>
        <taxon>Lophotrochozoa</taxon>
        <taxon>Mollusca</taxon>
        <taxon>Bivalvia</taxon>
        <taxon>Autobranchia</taxon>
        <taxon>Pteriomorphia</taxon>
        <taxon>Arcoida</taxon>
        <taxon>Arcoidea</taxon>
        <taxon>Arcidae</taxon>
        <taxon>Tegillarca</taxon>
    </lineage>
</organism>
<dbReference type="EMBL" id="JARBDR010000141">
    <property type="protein sequence ID" value="KAJ8321103.1"/>
    <property type="molecule type" value="Genomic_DNA"/>
</dbReference>
<accession>A0ABQ9FZI6</accession>
<feature type="domain" description="Peptidase M13 N-terminal" evidence="1">
    <location>
        <begin position="157"/>
        <end position="203"/>
    </location>
</feature>
<protein>
    <recommendedName>
        <fullName evidence="1">Peptidase M13 N-terminal domain-containing protein</fullName>
    </recommendedName>
</protein>
<dbReference type="InterPro" id="IPR042089">
    <property type="entry name" value="Peptidase_M13_dom_2"/>
</dbReference>
<proteinExistence type="predicted"/>
<gene>
    <name evidence="2" type="ORF">KUTeg_002690</name>
</gene>
<dbReference type="Proteomes" id="UP001217089">
    <property type="component" value="Unassembled WGS sequence"/>
</dbReference>
<dbReference type="Gene3D" id="1.10.1380.10">
    <property type="entry name" value="Neutral endopeptidase , domain2"/>
    <property type="match status" value="1"/>
</dbReference>
<dbReference type="InterPro" id="IPR008753">
    <property type="entry name" value="Peptidase_M13_N"/>
</dbReference>
<evidence type="ECO:0000259" key="1">
    <source>
        <dbReference type="Pfam" id="PF05649"/>
    </source>
</evidence>
<evidence type="ECO:0000313" key="3">
    <source>
        <dbReference type="Proteomes" id="UP001217089"/>
    </source>
</evidence>